<organism evidence="1 2">
    <name type="scientific">Iris pallida</name>
    <name type="common">Sweet iris</name>
    <dbReference type="NCBI Taxonomy" id="29817"/>
    <lineage>
        <taxon>Eukaryota</taxon>
        <taxon>Viridiplantae</taxon>
        <taxon>Streptophyta</taxon>
        <taxon>Embryophyta</taxon>
        <taxon>Tracheophyta</taxon>
        <taxon>Spermatophyta</taxon>
        <taxon>Magnoliopsida</taxon>
        <taxon>Liliopsida</taxon>
        <taxon>Asparagales</taxon>
        <taxon>Iridaceae</taxon>
        <taxon>Iridoideae</taxon>
        <taxon>Irideae</taxon>
        <taxon>Iris</taxon>
    </lineage>
</organism>
<proteinExistence type="predicted"/>
<keyword evidence="1" id="KW-0808">Transferase</keyword>
<dbReference type="Proteomes" id="UP001140949">
    <property type="component" value="Unassembled WGS sequence"/>
</dbReference>
<keyword evidence="1" id="KW-0675">Receptor</keyword>
<protein>
    <submittedName>
        <fullName evidence="1">Proline-rich receptor-like protein kinase PERK2</fullName>
    </submittedName>
</protein>
<keyword evidence="2" id="KW-1185">Reference proteome</keyword>
<sequence length="46" mass="5191">MMPRDGGTGMIGAALQRLRRTKLADRIQRRDVRKDGRCDHQIGGAR</sequence>
<dbReference type="EMBL" id="JANAVB010016326">
    <property type="protein sequence ID" value="KAJ6831867.1"/>
    <property type="molecule type" value="Genomic_DNA"/>
</dbReference>
<accession>A0AAX6GU64</accession>
<evidence type="ECO:0000313" key="1">
    <source>
        <dbReference type="EMBL" id="KAJ6831867.1"/>
    </source>
</evidence>
<keyword evidence="1" id="KW-0418">Kinase</keyword>
<reference evidence="1" key="2">
    <citation type="submission" date="2023-04" db="EMBL/GenBank/DDBJ databases">
        <authorList>
            <person name="Bruccoleri R.E."/>
            <person name="Oakeley E.J."/>
            <person name="Faust A.-M."/>
            <person name="Dessus-Babus S."/>
            <person name="Altorfer M."/>
            <person name="Burckhardt D."/>
            <person name="Oertli M."/>
            <person name="Naumann U."/>
            <person name="Petersen F."/>
            <person name="Wong J."/>
        </authorList>
    </citation>
    <scope>NUCLEOTIDE SEQUENCE</scope>
    <source>
        <strain evidence="1">GSM-AAB239-AS_SAM_17_03QT</strain>
        <tissue evidence="1">Leaf</tissue>
    </source>
</reference>
<dbReference type="AlphaFoldDB" id="A0AAX6GU64"/>
<comment type="caution">
    <text evidence="1">The sequence shown here is derived from an EMBL/GenBank/DDBJ whole genome shotgun (WGS) entry which is preliminary data.</text>
</comment>
<evidence type="ECO:0000313" key="2">
    <source>
        <dbReference type="Proteomes" id="UP001140949"/>
    </source>
</evidence>
<dbReference type="GO" id="GO:0016301">
    <property type="term" value="F:kinase activity"/>
    <property type="evidence" value="ECO:0007669"/>
    <property type="project" value="UniProtKB-KW"/>
</dbReference>
<reference evidence="1" key="1">
    <citation type="journal article" date="2023" name="GigaByte">
        <title>Genome assembly of the bearded iris, Iris pallida Lam.</title>
        <authorList>
            <person name="Bruccoleri R.E."/>
            <person name="Oakeley E.J."/>
            <person name="Faust A.M.E."/>
            <person name="Altorfer M."/>
            <person name="Dessus-Babus S."/>
            <person name="Burckhardt D."/>
            <person name="Oertli M."/>
            <person name="Naumann U."/>
            <person name="Petersen F."/>
            <person name="Wong J."/>
        </authorList>
    </citation>
    <scope>NUCLEOTIDE SEQUENCE</scope>
    <source>
        <strain evidence="1">GSM-AAB239-AS_SAM_17_03QT</strain>
    </source>
</reference>
<gene>
    <name evidence="1" type="ORF">M6B38_346950</name>
</gene>
<name>A0AAX6GU64_IRIPA</name>